<accession>A0A4Y2SGF7</accession>
<dbReference type="EMBL" id="BGPR01021222">
    <property type="protein sequence ID" value="GBN86315.1"/>
    <property type="molecule type" value="Genomic_DNA"/>
</dbReference>
<evidence type="ECO:0000313" key="1">
    <source>
        <dbReference type="EMBL" id="GBN86315.1"/>
    </source>
</evidence>
<sequence>MGVIPLNLLLCANTFHMFVRSSDLRLYSDYSHCHFFGGERLMSVSLMQMKSSFLPARRGEFCVRSSHSEGAWGILTDAGGCSGGKESLKLISHGELSHAVSMSTSAMPLTKKVCST</sequence>
<reference evidence="1 2" key="1">
    <citation type="journal article" date="2019" name="Sci. Rep.">
        <title>Orb-weaving spider Araneus ventricosus genome elucidates the spidroin gene catalogue.</title>
        <authorList>
            <person name="Kono N."/>
            <person name="Nakamura H."/>
            <person name="Ohtoshi R."/>
            <person name="Moran D.A.P."/>
            <person name="Shinohara A."/>
            <person name="Yoshida Y."/>
            <person name="Fujiwara M."/>
            <person name="Mori M."/>
            <person name="Tomita M."/>
            <person name="Arakawa K."/>
        </authorList>
    </citation>
    <scope>NUCLEOTIDE SEQUENCE [LARGE SCALE GENOMIC DNA]</scope>
</reference>
<protein>
    <submittedName>
        <fullName evidence="1">Uncharacterized protein</fullName>
    </submittedName>
</protein>
<organism evidence="1 2">
    <name type="scientific">Araneus ventricosus</name>
    <name type="common">Orbweaver spider</name>
    <name type="synonym">Epeira ventricosa</name>
    <dbReference type="NCBI Taxonomy" id="182803"/>
    <lineage>
        <taxon>Eukaryota</taxon>
        <taxon>Metazoa</taxon>
        <taxon>Ecdysozoa</taxon>
        <taxon>Arthropoda</taxon>
        <taxon>Chelicerata</taxon>
        <taxon>Arachnida</taxon>
        <taxon>Araneae</taxon>
        <taxon>Araneomorphae</taxon>
        <taxon>Entelegynae</taxon>
        <taxon>Araneoidea</taxon>
        <taxon>Araneidae</taxon>
        <taxon>Araneus</taxon>
    </lineage>
</organism>
<comment type="caution">
    <text evidence="1">The sequence shown here is derived from an EMBL/GenBank/DDBJ whole genome shotgun (WGS) entry which is preliminary data.</text>
</comment>
<dbReference type="Proteomes" id="UP000499080">
    <property type="component" value="Unassembled WGS sequence"/>
</dbReference>
<proteinExistence type="predicted"/>
<gene>
    <name evidence="1" type="ORF">AVEN_119178_1</name>
</gene>
<name>A0A4Y2SGF7_ARAVE</name>
<evidence type="ECO:0000313" key="2">
    <source>
        <dbReference type="Proteomes" id="UP000499080"/>
    </source>
</evidence>
<dbReference type="AlphaFoldDB" id="A0A4Y2SGF7"/>
<keyword evidence="2" id="KW-1185">Reference proteome</keyword>